<protein>
    <submittedName>
        <fullName evidence="9">MMPL family transporter</fullName>
    </submittedName>
</protein>
<name>A0A9D1SWV1_9FIRM</name>
<dbReference type="EMBL" id="DVOH01000018">
    <property type="protein sequence ID" value="HIV00008.1"/>
    <property type="molecule type" value="Genomic_DNA"/>
</dbReference>
<sequence length="444" mass="49508">MKKTGQMKEKIIEAVYRCRYAMVGLFVALFVVGIIFNGDAKIEYFLYPAYDDKTVVESVFPTSNPLVVLYRNEEEEKIASIVGEVAGYDNVKSVNAYATTLGMKLTQSEALAAFSTLAGDAIDPDALPDGINMEWAIGELYRSYLNVDPVPADATVELYGFAMYLIHDLQSDPDANILLKAFLNSDAVREQLNAADTMLQQGKAQLIGSEYSRILIDTELPKESEQMYRLIERLEAKLGKDLSDYYIVGDSYVAYEMKQSFQNEVNFITILTVVLIFIVVAVTFKSVLIPAILVLLIQCAIFLTMSFSYFADLGFYYLAVIIVQAVLMGASIDYGILYTSYYREHRRISDIKTSIGASYRDSLGTMLTSSSILFFVTLIIGLTADNPSMSQVCLAIAIGSFFAAFLCVVVLPGILATLDKAVCWSDVKWREWMEKRKQSKPKAN</sequence>
<dbReference type="Gene3D" id="1.20.1640.10">
    <property type="entry name" value="Multidrug efflux transporter AcrB transmembrane domain"/>
    <property type="match status" value="1"/>
</dbReference>
<evidence type="ECO:0000256" key="1">
    <source>
        <dbReference type="ARBA" id="ARBA00004651"/>
    </source>
</evidence>
<evidence type="ECO:0000256" key="2">
    <source>
        <dbReference type="ARBA" id="ARBA00010157"/>
    </source>
</evidence>
<keyword evidence="3" id="KW-1003">Cell membrane</keyword>
<evidence type="ECO:0000259" key="8">
    <source>
        <dbReference type="Pfam" id="PF03176"/>
    </source>
</evidence>
<reference evidence="9" key="1">
    <citation type="submission" date="2020-10" db="EMBL/GenBank/DDBJ databases">
        <authorList>
            <person name="Gilroy R."/>
        </authorList>
    </citation>
    <scope>NUCLEOTIDE SEQUENCE</scope>
    <source>
        <strain evidence="9">23406</strain>
    </source>
</reference>
<dbReference type="PANTHER" id="PTHR33406:SF6">
    <property type="entry name" value="MEMBRANE PROTEIN YDGH-RELATED"/>
    <property type="match status" value="1"/>
</dbReference>
<dbReference type="GO" id="GO:0005886">
    <property type="term" value="C:plasma membrane"/>
    <property type="evidence" value="ECO:0007669"/>
    <property type="project" value="UniProtKB-SubCell"/>
</dbReference>
<dbReference type="Pfam" id="PF03176">
    <property type="entry name" value="MMPL"/>
    <property type="match status" value="1"/>
</dbReference>
<comment type="subcellular location">
    <subcellularLocation>
        <location evidence="1">Cell membrane</location>
        <topology evidence="1">Multi-pass membrane protein</topology>
    </subcellularLocation>
</comment>
<dbReference type="SUPFAM" id="SSF82866">
    <property type="entry name" value="Multidrug efflux transporter AcrB transmembrane domain"/>
    <property type="match status" value="1"/>
</dbReference>
<comment type="similarity">
    <text evidence="2">Belongs to the resistance-nodulation-cell division (RND) (TC 2.A.6) family. MmpL subfamily.</text>
</comment>
<feature type="transmembrane region" description="Helical" evidence="7">
    <location>
        <begin position="316"/>
        <end position="342"/>
    </location>
</feature>
<evidence type="ECO:0000256" key="6">
    <source>
        <dbReference type="ARBA" id="ARBA00023136"/>
    </source>
</evidence>
<evidence type="ECO:0000256" key="3">
    <source>
        <dbReference type="ARBA" id="ARBA00022475"/>
    </source>
</evidence>
<feature type="domain" description="Membrane transport protein MMPL" evidence="8">
    <location>
        <begin position="243"/>
        <end position="428"/>
    </location>
</feature>
<feature type="transmembrane region" description="Helical" evidence="7">
    <location>
        <begin position="20"/>
        <end position="38"/>
    </location>
</feature>
<evidence type="ECO:0000256" key="4">
    <source>
        <dbReference type="ARBA" id="ARBA00022692"/>
    </source>
</evidence>
<dbReference type="AlphaFoldDB" id="A0A9D1SWV1"/>
<gene>
    <name evidence="9" type="ORF">IAB14_02695</name>
</gene>
<proteinExistence type="inferred from homology"/>
<keyword evidence="4 7" id="KW-0812">Transmembrane</keyword>
<comment type="caution">
    <text evidence="9">The sequence shown here is derived from an EMBL/GenBank/DDBJ whole genome shotgun (WGS) entry which is preliminary data.</text>
</comment>
<dbReference type="InterPro" id="IPR050545">
    <property type="entry name" value="Mycobact_MmpL"/>
</dbReference>
<feature type="transmembrane region" description="Helical" evidence="7">
    <location>
        <begin position="363"/>
        <end position="382"/>
    </location>
</feature>
<evidence type="ECO:0000256" key="5">
    <source>
        <dbReference type="ARBA" id="ARBA00022989"/>
    </source>
</evidence>
<evidence type="ECO:0000256" key="7">
    <source>
        <dbReference type="SAM" id="Phobius"/>
    </source>
</evidence>
<feature type="transmembrane region" description="Helical" evidence="7">
    <location>
        <begin position="394"/>
        <end position="418"/>
    </location>
</feature>
<feature type="transmembrane region" description="Helical" evidence="7">
    <location>
        <begin position="265"/>
        <end position="284"/>
    </location>
</feature>
<feature type="transmembrane region" description="Helical" evidence="7">
    <location>
        <begin position="291"/>
        <end position="310"/>
    </location>
</feature>
<evidence type="ECO:0000313" key="10">
    <source>
        <dbReference type="Proteomes" id="UP000886891"/>
    </source>
</evidence>
<dbReference type="InterPro" id="IPR004869">
    <property type="entry name" value="MMPL_dom"/>
</dbReference>
<keyword evidence="6 7" id="KW-0472">Membrane</keyword>
<organism evidence="9 10">
    <name type="scientific">Candidatus Stercoripulliclostridium merdipullorum</name>
    <dbReference type="NCBI Taxonomy" id="2840952"/>
    <lineage>
        <taxon>Bacteria</taxon>
        <taxon>Bacillati</taxon>
        <taxon>Bacillota</taxon>
        <taxon>Clostridia</taxon>
        <taxon>Eubacteriales</taxon>
        <taxon>Candidatus Stercoripulliclostridium</taxon>
    </lineage>
</organism>
<accession>A0A9D1SWV1</accession>
<dbReference type="PANTHER" id="PTHR33406">
    <property type="entry name" value="MEMBRANE PROTEIN MJ1562-RELATED"/>
    <property type="match status" value="1"/>
</dbReference>
<reference evidence="9" key="2">
    <citation type="journal article" date="2021" name="PeerJ">
        <title>Extensive microbial diversity within the chicken gut microbiome revealed by metagenomics and culture.</title>
        <authorList>
            <person name="Gilroy R."/>
            <person name="Ravi A."/>
            <person name="Getino M."/>
            <person name="Pursley I."/>
            <person name="Horton D.L."/>
            <person name="Alikhan N.F."/>
            <person name="Baker D."/>
            <person name="Gharbi K."/>
            <person name="Hall N."/>
            <person name="Watson M."/>
            <person name="Adriaenssens E.M."/>
            <person name="Foster-Nyarko E."/>
            <person name="Jarju S."/>
            <person name="Secka A."/>
            <person name="Antonio M."/>
            <person name="Oren A."/>
            <person name="Chaudhuri R.R."/>
            <person name="La Ragione R."/>
            <person name="Hildebrand F."/>
            <person name="Pallen M.J."/>
        </authorList>
    </citation>
    <scope>NUCLEOTIDE SEQUENCE</scope>
    <source>
        <strain evidence="9">23406</strain>
    </source>
</reference>
<evidence type="ECO:0000313" key="9">
    <source>
        <dbReference type="EMBL" id="HIV00008.1"/>
    </source>
</evidence>
<dbReference type="Proteomes" id="UP000886891">
    <property type="component" value="Unassembled WGS sequence"/>
</dbReference>
<keyword evidence="5 7" id="KW-1133">Transmembrane helix</keyword>